<comment type="caution">
    <text evidence="2">The sequence shown here is derived from an EMBL/GenBank/DDBJ whole genome shotgun (WGS) entry which is preliminary data.</text>
</comment>
<evidence type="ECO:0000256" key="1">
    <source>
        <dbReference type="SAM" id="Phobius"/>
    </source>
</evidence>
<keyword evidence="1" id="KW-0472">Membrane</keyword>
<keyword evidence="1" id="KW-1133">Transmembrane helix</keyword>
<dbReference type="EMBL" id="RAXZ01000001">
    <property type="protein sequence ID" value="RKG55837.1"/>
    <property type="molecule type" value="Genomic_DNA"/>
</dbReference>
<evidence type="ECO:0000313" key="2">
    <source>
        <dbReference type="EMBL" id="RKG55837.1"/>
    </source>
</evidence>
<name>A0A3A8G9W8_9GAMM</name>
<reference evidence="2 3" key="1">
    <citation type="submission" date="2018-09" db="EMBL/GenBank/DDBJ databases">
        <title>The draft genome of Acinetobacter spp. strains.</title>
        <authorList>
            <person name="Qin J."/>
            <person name="Feng Y."/>
            <person name="Zong Z."/>
        </authorList>
    </citation>
    <scope>NUCLEOTIDE SEQUENCE [LARGE SCALE GENOMIC DNA]</scope>
    <source>
        <strain evidence="2 3">WCHAc060002</strain>
    </source>
</reference>
<feature type="transmembrane region" description="Helical" evidence="1">
    <location>
        <begin position="5"/>
        <end position="25"/>
    </location>
</feature>
<organism evidence="2 3">
    <name type="scientific">Acinetobacter cumulans</name>
    <dbReference type="NCBI Taxonomy" id="2136182"/>
    <lineage>
        <taxon>Bacteria</taxon>
        <taxon>Pseudomonadati</taxon>
        <taxon>Pseudomonadota</taxon>
        <taxon>Gammaproteobacteria</taxon>
        <taxon>Moraxellales</taxon>
        <taxon>Moraxellaceae</taxon>
        <taxon>Acinetobacter</taxon>
    </lineage>
</organism>
<sequence length="146" mass="17255">MIKSVLPICTFNLFWILGLLHIGFYGTRPYRHYRFEDLVDPSPDAVFMVCILYSIYFLIGNVLKFTPFWAHHRYNAYLFLSTVLIFQSFIACMGAMHAPPYWAAFIINCMFLLFAHLVLYPLFALWRKYSKKHSYSSNRNTTTDKI</sequence>
<proteinExistence type="predicted"/>
<feature type="transmembrane region" description="Helical" evidence="1">
    <location>
        <begin position="45"/>
        <end position="63"/>
    </location>
</feature>
<keyword evidence="1" id="KW-0812">Transmembrane</keyword>
<feature type="transmembrane region" description="Helical" evidence="1">
    <location>
        <begin position="75"/>
        <end position="96"/>
    </location>
</feature>
<dbReference type="AlphaFoldDB" id="A0A3A8G9W8"/>
<protein>
    <submittedName>
        <fullName evidence="2">Uncharacterized protein</fullName>
    </submittedName>
</protein>
<accession>A0A3A8G9W8</accession>
<dbReference type="Proteomes" id="UP000281084">
    <property type="component" value="Unassembled WGS sequence"/>
</dbReference>
<evidence type="ECO:0000313" key="3">
    <source>
        <dbReference type="Proteomes" id="UP000281084"/>
    </source>
</evidence>
<gene>
    <name evidence="2" type="ORF">D7V64_01135</name>
</gene>
<feature type="transmembrane region" description="Helical" evidence="1">
    <location>
        <begin position="102"/>
        <end position="126"/>
    </location>
</feature>